<feature type="transmembrane region" description="Helical" evidence="1">
    <location>
        <begin position="70"/>
        <end position="89"/>
    </location>
</feature>
<evidence type="ECO:0000313" key="2">
    <source>
        <dbReference type="EMBL" id="BCL05885.1"/>
    </source>
</evidence>
<keyword evidence="2" id="KW-0934">Plastid</keyword>
<organism evidence="2">
    <name type="scientific">Pteridomonas sp. YPF1301</name>
    <dbReference type="NCBI Taxonomy" id="2766739"/>
    <lineage>
        <taxon>Eukaryota</taxon>
        <taxon>Sar</taxon>
        <taxon>Stramenopiles</taxon>
        <taxon>Ochrophyta</taxon>
        <taxon>Dictyochophyceae</taxon>
        <taxon>Pedinellales</taxon>
        <taxon>Pteridomonas</taxon>
    </lineage>
</organism>
<feature type="transmembrane region" description="Helical" evidence="1">
    <location>
        <begin position="45"/>
        <end position="64"/>
    </location>
</feature>
<evidence type="ECO:0000256" key="1">
    <source>
        <dbReference type="SAM" id="Phobius"/>
    </source>
</evidence>
<proteinExistence type="predicted"/>
<sequence length="164" mass="19828">MNVKSFIKKIYKCGHILKRKNINFYKKISEKSLIIITRIWNKKNLFILILVTYYKFIIWIVINIHIIKENILICFELLFYFLILINILIENILKHIFNQIVKSFWRLLEITDNAIIAACFTNEDIYDPFKVFTDFLTLWYKKLKKKLSGLYEKILDSKNNINVI</sequence>
<keyword evidence="1" id="KW-0472">Membrane</keyword>
<dbReference type="EMBL" id="LC580440">
    <property type="protein sequence ID" value="BCL05885.1"/>
    <property type="molecule type" value="Genomic_DNA"/>
</dbReference>
<keyword evidence="1" id="KW-0812">Transmembrane</keyword>
<dbReference type="AlphaFoldDB" id="A0A7G1MNK2"/>
<reference evidence="2" key="1">
    <citation type="submission" date="2020-09" db="EMBL/GenBank/DDBJ databases">
        <title>Highly reduced plastid genomes of the non-photosynthetic dictyochophyceans Pteridomonas spp. (Ochrophyta, SAR).</title>
        <authorList>
            <person name="Kayama M."/>
            <person name="Kamikawa R."/>
        </authorList>
    </citation>
    <scope>NUCLEOTIDE SEQUENCE</scope>
    <source>
        <strain evidence="2">YPF1301</strain>
    </source>
</reference>
<accession>A0A7G1MNK2</accession>
<geneLocation type="plastid" evidence="2"/>
<name>A0A7G1MNK2_9STRA</name>
<keyword evidence="1" id="KW-1133">Transmembrane helix</keyword>
<protein>
    <submittedName>
        <fullName evidence="2">Uncharacterized protein</fullName>
    </submittedName>
</protein>